<dbReference type="GO" id="GO:0016020">
    <property type="term" value="C:membrane"/>
    <property type="evidence" value="ECO:0007669"/>
    <property type="project" value="TreeGrafter"/>
</dbReference>
<evidence type="ECO:0000256" key="3">
    <source>
        <dbReference type="ARBA" id="ARBA00022860"/>
    </source>
</evidence>
<keyword evidence="1" id="KW-0547">Nucleotide-binding</keyword>
<accession>A0AAW2QM91</accession>
<evidence type="ECO:0000259" key="8">
    <source>
        <dbReference type="PROSITE" id="PS51456"/>
    </source>
</evidence>
<dbReference type="Gene3D" id="3.40.850.10">
    <property type="entry name" value="Kinesin motor domain"/>
    <property type="match status" value="1"/>
</dbReference>
<keyword evidence="5" id="KW-0505">Motor protein</keyword>
<dbReference type="Pfam" id="PF02736">
    <property type="entry name" value="Myosin_N"/>
    <property type="match status" value="1"/>
</dbReference>
<dbReference type="GO" id="GO:0005524">
    <property type="term" value="F:ATP binding"/>
    <property type="evidence" value="ECO:0007669"/>
    <property type="project" value="UniProtKB-KW"/>
</dbReference>
<dbReference type="PANTHER" id="PTHR13140">
    <property type="entry name" value="MYOSIN"/>
    <property type="match status" value="1"/>
</dbReference>
<dbReference type="InterPro" id="IPR004009">
    <property type="entry name" value="SH3_Myosin"/>
</dbReference>
<sequence>MIESNSTCHQTVSASIAVGSHVWLEDSEVSWIDGEVVEVKGKKIKVICTSGKTVVAAVASVYPKDLDAPSYGVDDMTKLAYLHEPGVLHNLRCRYDMNEIYTYTGSILIAVNPFQRLPHLYNNHMMEQYTGKALGELSPHPFAIADTAYRQ</sequence>
<comment type="similarity">
    <text evidence="7">Belongs to the TRAFAC class myosin-kinesin ATPase superfamily. Myosin family.</text>
</comment>
<dbReference type="GO" id="GO:0005516">
    <property type="term" value="F:calmodulin binding"/>
    <property type="evidence" value="ECO:0007669"/>
    <property type="project" value="UniProtKB-KW"/>
</dbReference>
<keyword evidence="2" id="KW-0067">ATP-binding</keyword>
<dbReference type="GO" id="GO:0051015">
    <property type="term" value="F:actin filament binding"/>
    <property type="evidence" value="ECO:0007669"/>
    <property type="project" value="TreeGrafter"/>
</dbReference>
<dbReference type="GO" id="GO:0007015">
    <property type="term" value="P:actin filament organization"/>
    <property type="evidence" value="ECO:0007669"/>
    <property type="project" value="TreeGrafter"/>
</dbReference>
<dbReference type="PANTHER" id="PTHR13140:SF836">
    <property type="entry name" value="MYOSIN-6"/>
    <property type="match status" value="1"/>
</dbReference>
<dbReference type="InterPro" id="IPR036961">
    <property type="entry name" value="Kinesin_motor_dom_sf"/>
</dbReference>
<dbReference type="EMBL" id="JACGWM010000006">
    <property type="protein sequence ID" value="KAL0368537.1"/>
    <property type="molecule type" value="Genomic_DNA"/>
</dbReference>
<evidence type="ECO:0000259" key="9">
    <source>
        <dbReference type="PROSITE" id="PS51844"/>
    </source>
</evidence>
<dbReference type="AlphaFoldDB" id="A0AAW2QM91"/>
<feature type="domain" description="Myosin N-terminal SH3-like" evidence="9">
    <location>
        <begin position="17"/>
        <end position="66"/>
    </location>
</feature>
<reference evidence="10" key="1">
    <citation type="submission" date="2020-06" db="EMBL/GenBank/DDBJ databases">
        <authorList>
            <person name="Li T."/>
            <person name="Hu X."/>
            <person name="Zhang T."/>
            <person name="Song X."/>
            <person name="Zhang H."/>
            <person name="Dai N."/>
            <person name="Sheng W."/>
            <person name="Hou X."/>
            <person name="Wei L."/>
        </authorList>
    </citation>
    <scope>NUCLEOTIDE SEQUENCE</scope>
    <source>
        <strain evidence="10">KEN8</strain>
        <tissue evidence="10">Leaf</tissue>
    </source>
</reference>
<dbReference type="PROSITE" id="PS51844">
    <property type="entry name" value="SH3_LIKE"/>
    <property type="match status" value="1"/>
</dbReference>
<evidence type="ECO:0000256" key="1">
    <source>
        <dbReference type="ARBA" id="ARBA00022741"/>
    </source>
</evidence>
<evidence type="ECO:0000256" key="7">
    <source>
        <dbReference type="PROSITE-ProRule" id="PRU00782"/>
    </source>
</evidence>
<evidence type="ECO:0000313" key="10">
    <source>
        <dbReference type="EMBL" id="KAL0368537.1"/>
    </source>
</evidence>
<proteinExistence type="inferred from homology"/>
<organism evidence="10">
    <name type="scientific">Sesamum calycinum</name>
    <dbReference type="NCBI Taxonomy" id="2727403"/>
    <lineage>
        <taxon>Eukaryota</taxon>
        <taxon>Viridiplantae</taxon>
        <taxon>Streptophyta</taxon>
        <taxon>Embryophyta</taxon>
        <taxon>Tracheophyta</taxon>
        <taxon>Spermatophyta</taxon>
        <taxon>Magnoliopsida</taxon>
        <taxon>eudicotyledons</taxon>
        <taxon>Gunneridae</taxon>
        <taxon>Pentapetalae</taxon>
        <taxon>asterids</taxon>
        <taxon>lamiids</taxon>
        <taxon>Lamiales</taxon>
        <taxon>Pedaliaceae</taxon>
        <taxon>Sesamum</taxon>
    </lineage>
</organism>
<dbReference type="SUPFAM" id="SSF52540">
    <property type="entry name" value="P-loop containing nucleoside triphosphate hydrolases"/>
    <property type="match status" value="1"/>
</dbReference>
<comment type="caution">
    <text evidence="10">The sequence shown here is derived from an EMBL/GenBank/DDBJ whole genome shotgun (WGS) entry which is preliminary data.</text>
</comment>
<reference evidence="10" key="2">
    <citation type="journal article" date="2024" name="Plant">
        <title>Genomic evolution and insights into agronomic trait innovations of Sesamum species.</title>
        <authorList>
            <person name="Miao H."/>
            <person name="Wang L."/>
            <person name="Qu L."/>
            <person name="Liu H."/>
            <person name="Sun Y."/>
            <person name="Le M."/>
            <person name="Wang Q."/>
            <person name="Wei S."/>
            <person name="Zheng Y."/>
            <person name="Lin W."/>
            <person name="Duan Y."/>
            <person name="Cao H."/>
            <person name="Xiong S."/>
            <person name="Wang X."/>
            <person name="Wei L."/>
            <person name="Li C."/>
            <person name="Ma Q."/>
            <person name="Ju M."/>
            <person name="Zhao R."/>
            <person name="Li G."/>
            <person name="Mu C."/>
            <person name="Tian Q."/>
            <person name="Mei H."/>
            <person name="Zhang T."/>
            <person name="Gao T."/>
            <person name="Zhang H."/>
        </authorList>
    </citation>
    <scope>NUCLEOTIDE SEQUENCE</scope>
    <source>
        <strain evidence="10">KEN8</strain>
    </source>
</reference>
<evidence type="ECO:0000256" key="5">
    <source>
        <dbReference type="ARBA" id="ARBA00023175"/>
    </source>
</evidence>
<name>A0AAW2QM91_9LAMI</name>
<dbReference type="PROSITE" id="PS51456">
    <property type="entry name" value="MYOSIN_MOTOR"/>
    <property type="match status" value="1"/>
</dbReference>
<gene>
    <name evidence="10" type="ORF">Scaly_1072600</name>
</gene>
<protein>
    <submittedName>
        <fullName evidence="10">Myosin-14</fullName>
    </submittedName>
</protein>
<dbReference type="Pfam" id="PF00063">
    <property type="entry name" value="Myosin_head"/>
    <property type="match status" value="1"/>
</dbReference>
<dbReference type="GO" id="GO:0005737">
    <property type="term" value="C:cytoplasm"/>
    <property type="evidence" value="ECO:0007669"/>
    <property type="project" value="TreeGrafter"/>
</dbReference>
<keyword evidence="6 7" id="KW-0009">Actin-binding</keyword>
<keyword evidence="3" id="KW-0112">Calmodulin-binding</keyword>
<feature type="domain" description="Myosin motor" evidence="8">
    <location>
        <begin position="71"/>
        <end position="151"/>
    </location>
</feature>
<evidence type="ECO:0000256" key="4">
    <source>
        <dbReference type="ARBA" id="ARBA00023123"/>
    </source>
</evidence>
<evidence type="ECO:0000256" key="2">
    <source>
        <dbReference type="ARBA" id="ARBA00022840"/>
    </source>
</evidence>
<dbReference type="GO" id="GO:0016459">
    <property type="term" value="C:myosin complex"/>
    <property type="evidence" value="ECO:0007669"/>
    <property type="project" value="UniProtKB-KW"/>
</dbReference>
<evidence type="ECO:0000256" key="6">
    <source>
        <dbReference type="ARBA" id="ARBA00023203"/>
    </source>
</evidence>
<dbReference type="GO" id="GO:0000146">
    <property type="term" value="F:microfilament motor activity"/>
    <property type="evidence" value="ECO:0007669"/>
    <property type="project" value="TreeGrafter"/>
</dbReference>
<comment type="caution">
    <text evidence="7">Lacks conserved residue(s) required for the propagation of feature annotation.</text>
</comment>
<dbReference type="InterPro" id="IPR027417">
    <property type="entry name" value="P-loop_NTPase"/>
</dbReference>
<dbReference type="InterPro" id="IPR001609">
    <property type="entry name" value="Myosin_head_motor_dom-like"/>
</dbReference>
<keyword evidence="4 7" id="KW-0518">Myosin</keyword>